<dbReference type="EMBL" id="LR788989">
    <property type="protein sequence ID" value="CAB3264851.1"/>
    <property type="molecule type" value="mRNA"/>
</dbReference>
<proteinExistence type="evidence at transcript level"/>
<feature type="coiled-coil region" evidence="1">
    <location>
        <begin position="346"/>
        <end position="387"/>
    </location>
</feature>
<keyword evidence="1" id="KW-0175">Coiled coil</keyword>
<dbReference type="InterPro" id="IPR026205">
    <property type="entry name" value="PIBF1"/>
</dbReference>
<gene>
    <name evidence="3" type="primary">Pibf1</name>
</gene>
<name>A0A6F9DNT7_9ASCI</name>
<evidence type="ECO:0000313" key="3">
    <source>
        <dbReference type="EMBL" id="CAB3264851.1"/>
    </source>
</evidence>
<organism evidence="3">
    <name type="scientific">Phallusia mammillata</name>
    <dbReference type="NCBI Taxonomy" id="59560"/>
    <lineage>
        <taxon>Eukaryota</taxon>
        <taxon>Metazoa</taxon>
        <taxon>Chordata</taxon>
        <taxon>Tunicata</taxon>
        <taxon>Ascidiacea</taxon>
        <taxon>Phlebobranchia</taxon>
        <taxon>Ascidiidae</taxon>
        <taxon>Phallusia</taxon>
    </lineage>
</organism>
<dbReference type="GO" id="GO:0060271">
    <property type="term" value="P:cilium assembly"/>
    <property type="evidence" value="ECO:0007669"/>
    <property type="project" value="TreeGrafter"/>
</dbReference>
<feature type="compositionally biased region" description="Polar residues" evidence="2">
    <location>
        <begin position="19"/>
        <end position="29"/>
    </location>
</feature>
<reference evidence="3" key="1">
    <citation type="submission" date="2020-04" db="EMBL/GenBank/DDBJ databases">
        <authorList>
            <person name="Neveu A P."/>
        </authorList>
    </citation>
    <scope>NUCLEOTIDE SEQUENCE</scope>
    <source>
        <tissue evidence="3">Whole embryo</tissue>
    </source>
</reference>
<feature type="coiled-coil region" evidence="1">
    <location>
        <begin position="78"/>
        <end position="191"/>
    </location>
</feature>
<evidence type="ECO:0000256" key="2">
    <source>
        <dbReference type="SAM" id="MobiDB-lite"/>
    </source>
</evidence>
<feature type="coiled-coil region" evidence="1">
    <location>
        <begin position="658"/>
        <end position="692"/>
    </location>
</feature>
<feature type="compositionally biased region" description="Basic and acidic residues" evidence="2">
    <location>
        <begin position="739"/>
        <end position="765"/>
    </location>
</feature>
<dbReference type="PANTHER" id="PTHR18950:SF0">
    <property type="entry name" value="PROGESTERONE IMMUNOMODULATORY BINDING FACTOR 1"/>
    <property type="match status" value="1"/>
</dbReference>
<dbReference type="PANTHER" id="PTHR18950">
    <property type="entry name" value="PROGESTERONE-INDUCED BLOCKING FACTOR 1"/>
    <property type="match status" value="1"/>
</dbReference>
<dbReference type="GO" id="GO:0005815">
    <property type="term" value="C:microtubule organizing center"/>
    <property type="evidence" value="ECO:0007669"/>
    <property type="project" value="TreeGrafter"/>
</dbReference>
<protein>
    <submittedName>
        <fullName evidence="3">Progesterone-induced-blocking factor 1-like</fullName>
    </submittedName>
</protein>
<evidence type="ECO:0000256" key="1">
    <source>
        <dbReference type="SAM" id="Coils"/>
    </source>
</evidence>
<feature type="coiled-coil region" evidence="1">
    <location>
        <begin position="419"/>
        <end position="527"/>
    </location>
</feature>
<dbReference type="AlphaFoldDB" id="A0A6F9DNT7"/>
<feature type="compositionally biased region" description="Basic and acidic residues" evidence="2">
    <location>
        <begin position="1"/>
        <end position="18"/>
    </location>
</feature>
<accession>A0A6F9DNT7</accession>
<feature type="region of interest" description="Disordered" evidence="2">
    <location>
        <begin position="1"/>
        <end position="36"/>
    </location>
</feature>
<feature type="region of interest" description="Disordered" evidence="2">
    <location>
        <begin position="718"/>
        <end position="776"/>
    </location>
</feature>
<feature type="coiled-coil region" evidence="1">
    <location>
        <begin position="252"/>
        <end position="310"/>
    </location>
</feature>
<sequence>MSEKDSNPSMRSTDRRSGGDTSISLSTLGDTGEITGLSGAEELTDLSQSDLYGHKDVKGAKKRGLKNEYERKQLMHDLQLLKIELSQKSLIIDNLKAQHMSKTEELEEKLHDALHKKQILQARLENALTIQQDDSRKRQTETQKELKVILDRQRDLEQTNRRLQAKATNIKSQLQRDNAISEEQYIELKSQPSDNLTVAEYFSIRLYESMQPMKIECDNLRVQRDKLSGDVAHLSHTVHNHEQTIMQERRGRAHAEIQVQTLTSDLENARKALDERSGKAQRFDSVLGERDRLDKEHAELMKKHSYLEAEHLATCKEMADMKRETDSMHQTMQILRQDKEYLTKNLSECSAKLDSCEDRLRQTQEQLEQVKSAREELYEKYAVSRDEARLVYERRLQTELDRIRMQTESELERLRSDSRESYERENRNLREARDLAVQDRDQMTKLRDEAEKRCEVYSNELKLLESSIDSRLSDYQNEARIKTFELDRLQLVHEETCKNLDKAQEESERLSRKLEVVTADYGELQRQSSATDAELRVTVRDLKSRLDTYEKIEKDMDDIVMQAAEVEVTGGQDKVNEAEKVLFSYGYGANIPTTAKQRMKQSLHLARRVLQLEKINTSLQSELQHKGEGITQLKKKLSDADRMLEETRQPYSYLIESMRKRDEELEKKRLEVVDLEEEVDKLKTENGNLRETKRVMSSDLERLLNHRQEMAVLKRTLANMTPASQRPHRDDGNLLASLESRRKSTPARDEITTRGRASHESDPRFPEPVVFTKQDKVRINPERYRKLKKVVQNSG</sequence>